<dbReference type="EMBL" id="BQKE01000001">
    <property type="protein sequence ID" value="GJM60598.1"/>
    <property type="molecule type" value="Genomic_DNA"/>
</dbReference>
<comment type="caution">
    <text evidence="1">The sequence shown here is derived from an EMBL/GenBank/DDBJ whole genome shotgun (WGS) entry which is preliminary data.</text>
</comment>
<keyword evidence="2" id="KW-1185">Reference proteome</keyword>
<dbReference type="Proteomes" id="UP001310022">
    <property type="component" value="Unassembled WGS sequence"/>
</dbReference>
<protein>
    <recommendedName>
        <fullName evidence="3">CarboxypepD_reg-like domain-containing protein</fullName>
    </recommendedName>
</protein>
<proteinExistence type="predicted"/>
<organism evidence="1 2">
    <name type="scientific">Persicobacter diffluens</name>
    <dbReference type="NCBI Taxonomy" id="981"/>
    <lineage>
        <taxon>Bacteria</taxon>
        <taxon>Pseudomonadati</taxon>
        <taxon>Bacteroidota</taxon>
        <taxon>Cytophagia</taxon>
        <taxon>Cytophagales</taxon>
        <taxon>Persicobacteraceae</taxon>
        <taxon>Persicobacter</taxon>
    </lineage>
</organism>
<dbReference type="InterPro" id="IPR008969">
    <property type="entry name" value="CarboxyPept-like_regulatory"/>
</dbReference>
<sequence length="228" mass="25770">MQYKIHIPKPCAEKWEQMTPTEKGRYCKKCQKEIYDFTHLSNRQLMEKLENGASLCAKYRLDQLGVDLKSPSKFRLSALMLSLMGFLSLGPSATATTNVHIPTSERAEFKQVQSGKKPKQQEKVLVRGVVSDAEGALYGVNIRQKGASEGVVSDLNGEFEIEMSIGGEHKNVLEFSFVGYKNVELRIKSHTTKVEVLLEPEICVLGEVEVITGKRNVFQRFGNLFRRR</sequence>
<name>A0AAN5AL80_9BACT</name>
<dbReference type="RefSeq" id="WP_338236311.1">
    <property type="nucleotide sequence ID" value="NZ_BQKE01000001.1"/>
</dbReference>
<dbReference type="SUPFAM" id="SSF49464">
    <property type="entry name" value="Carboxypeptidase regulatory domain-like"/>
    <property type="match status" value="1"/>
</dbReference>
<reference evidence="1 2" key="1">
    <citation type="submission" date="2021-12" db="EMBL/GenBank/DDBJ databases">
        <title>Genome sequencing of bacteria with rrn-lacking chromosome and rrn-plasmid.</title>
        <authorList>
            <person name="Anda M."/>
            <person name="Iwasaki W."/>
        </authorList>
    </citation>
    <scope>NUCLEOTIDE SEQUENCE [LARGE SCALE GENOMIC DNA]</scope>
    <source>
        <strain evidence="1 2">NBRC 15940</strain>
    </source>
</reference>
<accession>A0AAN5AL80</accession>
<gene>
    <name evidence="1" type="ORF">PEDI_11500</name>
</gene>
<evidence type="ECO:0008006" key="3">
    <source>
        <dbReference type="Google" id="ProtNLM"/>
    </source>
</evidence>
<evidence type="ECO:0000313" key="1">
    <source>
        <dbReference type="EMBL" id="GJM60598.1"/>
    </source>
</evidence>
<dbReference type="Pfam" id="PF13715">
    <property type="entry name" value="CarbopepD_reg_2"/>
    <property type="match status" value="1"/>
</dbReference>
<evidence type="ECO:0000313" key="2">
    <source>
        <dbReference type="Proteomes" id="UP001310022"/>
    </source>
</evidence>
<dbReference type="AlphaFoldDB" id="A0AAN5AL80"/>